<keyword evidence="1" id="KW-0812">Transmembrane</keyword>
<feature type="transmembrane region" description="Helical" evidence="1">
    <location>
        <begin position="446"/>
        <end position="465"/>
    </location>
</feature>
<feature type="domain" description="CWH43-like N-terminal" evidence="2">
    <location>
        <begin position="34"/>
        <end position="253"/>
    </location>
</feature>
<keyword evidence="1" id="KW-0472">Membrane</keyword>
<dbReference type="InterPro" id="IPR051916">
    <property type="entry name" value="GPI-anchor_lipid_remodeler"/>
</dbReference>
<feature type="transmembrane region" description="Helical" evidence="1">
    <location>
        <begin position="303"/>
        <end position="324"/>
    </location>
</feature>
<feature type="domain" description="PGAP2IP first transmembrane" evidence="4">
    <location>
        <begin position="307"/>
        <end position="461"/>
    </location>
</feature>
<evidence type="ECO:0008006" key="8">
    <source>
        <dbReference type="Google" id="ProtNLM"/>
    </source>
</evidence>
<feature type="transmembrane region" description="Helical" evidence="1">
    <location>
        <begin position="525"/>
        <end position="544"/>
    </location>
</feature>
<dbReference type="GO" id="GO:0031505">
    <property type="term" value="P:fungal-type cell wall organization"/>
    <property type="evidence" value="ECO:0007669"/>
    <property type="project" value="TreeGrafter"/>
</dbReference>
<feature type="transmembrane region" description="Helical" evidence="1">
    <location>
        <begin position="358"/>
        <end position="376"/>
    </location>
</feature>
<feature type="transmembrane region" description="Helical" evidence="1">
    <location>
        <begin position="198"/>
        <end position="215"/>
    </location>
</feature>
<dbReference type="InterPro" id="IPR057315">
    <property type="entry name" value="Exo_endo_phos_PGAP2IP_C"/>
</dbReference>
<feature type="transmembrane region" description="Helical" evidence="1">
    <location>
        <begin position="227"/>
        <end position="246"/>
    </location>
</feature>
<dbReference type="PANTHER" id="PTHR14859:SF1">
    <property type="entry name" value="PGAP2-INTERACTING PROTEIN"/>
    <property type="match status" value="1"/>
</dbReference>
<dbReference type="InterPro" id="IPR019402">
    <property type="entry name" value="CWH43_N"/>
</dbReference>
<accession>A0A1Y1YTE2</accession>
<dbReference type="InParanoid" id="A0A1Y1YTE2"/>
<feature type="domain" description="PGAP2IP second transmembrane" evidence="3">
    <location>
        <begin position="487"/>
        <end position="654"/>
    </location>
</feature>
<protein>
    <recommendedName>
        <fullName evidence="8">Calcofluor white hypersensitive protein</fullName>
    </recommendedName>
</protein>
<evidence type="ECO:0000256" key="1">
    <source>
        <dbReference type="SAM" id="Phobius"/>
    </source>
</evidence>
<dbReference type="STRING" id="1314790.A0A1Y1YTE2"/>
<feature type="transmembrane region" description="Helical" evidence="1">
    <location>
        <begin position="551"/>
        <end position="568"/>
    </location>
</feature>
<dbReference type="PANTHER" id="PTHR14859">
    <property type="entry name" value="CALCOFLUOR WHITE HYPERSENSITIVE PROTEIN PRECURSOR"/>
    <property type="match status" value="1"/>
</dbReference>
<feature type="transmembrane region" description="Helical" evidence="1">
    <location>
        <begin position="42"/>
        <end position="61"/>
    </location>
</feature>
<evidence type="ECO:0000259" key="4">
    <source>
        <dbReference type="Pfam" id="PF23022"/>
    </source>
</evidence>
<dbReference type="InterPro" id="IPR053911">
    <property type="entry name" value="PGAP2IP_TM_2nd"/>
</dbReference>
<evidence type="ECO:0000259" key="5">
    <source>
        <dbReference type="Pfam" id="PF23226"/>
    </source>
</evidence>
<dbReference type="InterPro" id="IPR053912">
    <property type="entry name" value="PGAP2IP_TM_1nd"/>
</dbReference>
<dbReference type="GO" id="GO:0006506">
    <property type="term" value="P:GPI anchor biosynthetic process"/>
    <property type="evidence" value="ECO:0007669"/>
    <property type="project" value="TreeGrafter"/>
</dbReference>
<reference evidence="6 7" key="1">
    <citation type="submission" date="2016-07" db="EMBL/GenBank/DDBJ databases">
        <title>Pervasive Adenine N6-methylation of Active Genes in Fungi.</title>
        <authorList>
            <consortium name="DOE Joint Genome Institute"/>
            <person name="Mondo S.J."/>
            <person name="Dannebaum R.O."/>
            <person name="Kuo R.C."/>
            <person name="Labutti K."/>
            <person name="Haridas S."/>
            <person name="Kuo A."/>
            <person name="Salamov A."/>
            <person name="Ahrendt S.R."/>
            <person name="Lipzen A."/>
            <person name="Sullivan W."/>
            <person name="Andreopoulos W.B."/>
            <person name="Clum A."/>
            <person name="Lindquist E."/>
            <person name="Daum C."/>
            <person name="Ramamoorthy G.K."/>
            <person name="Gryganskyi A."/>
            <person name="Culley D."/>
            <person name="Magnuson J.K."/>
            <person name="James T.Y."/>
            <person name="O'Malley M.A."/>
            <person name="Stajich J.E."/>
            <person name="Spatafora J.W."/>
            <person name="Visel A."/>
            <person name="Grigoriev I.V."/>
        </authorList>
    </citation>
    <scope>NUCLEOTIDE SEQUENCE [LARGE SCALE GENOMIC DNA]</scope>
    <source>
        <strain evidence="6 7">CBS 931.73</strain>
    </source>
</reference>
<feature type="domain" description="PGAP2IP C-terminal nuclease-like" evidence="5">
    <location>
        <begin position="709"/>
        <end position="950"/>
    </location>
</feature>
<dbReference type="InterPro" id="IPR036691">
    <property type="entry name" value="Endo/exonu/phosph_ase_sf"/>
</dbReference>
<feature type="transmembrane region" description="Helical" evidence="1">
    <location>
        <begin position="128"/>
        <end position="147"/>
    </location>
</feature>
<dbReference type="FunFam" id="3.60.10.10:FF:000031">
    <property type="entry name" value="Calcofluor white hypersensitive protein"/>
    <property type="match status" value="1"/>
</dbReference>
<feature type="transmembrane region" description="Helical" evidence="1">
    <location>
        <begin position="159"/>
        <end position="177"/>
    </location>
</feature>
<dbReference type="Pfam" id="PF23226">
    <property type="entry name" value="Exo_endo_phos_PGAP2IP"/>
    <property type="match status" value="1"/>
</dbReference>
<feature type="transmembrane region" description="Helical" evidence="1">
    <location>
        <begin position="485"/>
        <end position="505"/>
    </location>
</feature>
<comment type="caution">
    <text evidence="6">The sequence shown here is derived from an EMBL/GenBank/DDBJ whole genome shotgun (WGS) entry which is preliminary data.</text>
</comment>
<feature type="transmembrane region" description="Helical" evidence="1">
    <location>
        <begin position="639"/>
        <end position="656"/>
    </location>
</feature>
<dbReference type="GO" id="GO:0016020">
    <property type="term" value="C:membrane"/>
    <property type="evidence" value="ECO:0007669"/>
    <property type="project" value="GOC"/>
</dbReference>
<feature type="transmembrane region" description="Helical" evidence="1">
    <location>
        <begin position="677"/>
        <end position="694"/>
    </location>
</feature>
<evidence type="ECO:0000313" key="6">
    <source>
        <dbReference type="EMBL" id="ORY01229.1"/>
    </source>
</evidence>
<feature type="transmembrane region" description="Helical" evidence="1">
    <location>
        <begin position="604"/>
        <end position="627"/>
    </location>
</feature>
<feature type="transmembrane region" description="Helical" evidence="1">
    <location>
        <begin position="382"/>
        <end position="401"/>
    </location>
</feature>
<dbReference type="OrthoDB" id="68581at2759"/>
<feature type="transmembrane region" description="Helical" evidence="1">
    <location>
        <begin position="330"/>
        <end position="351"/>
    </location>
</feature>
<dbReference type="Proteomes" id="UP000193498">
    <property type="component" value="Unassembled WGS sequence"/>
</dbReference>
<dbReference type="GO" id="GO:0005783">
    <property type="term" value="C:endoplasmic reticulum"/>
    <property type="evidence" value="ECO:0007669"/>
    <property type="project" value="TreeGrafter"/>
</dbReference>
<evidence type="ECO:0000259" key="2">
    <source>
        <dbReference type="Pfam" id="PF10277"/>
    </source>
</evidence>
<dbReference type="AlphaFoldDB" id="A0A1Y1YTE2"/>
<gene>
    <name evidence="6" type="ORF">K493DRAFT_278139</name>
</gene>
<evidence type="ECO:0000259" key="3">
    <source>
        <dbReference type="Pfam" id="PF23021"/>
    </source>
</evidence>
<dbReference type="Pfam" id="PF23022">
    <property type="entry name" value="6TM_1st_PGAP2IP"/>
    <property type="match status" value="1"/>
</dbReference>
<name>A0A1Y1YTE2_9FUNG</name>
<evidence type="ECO:0000313" key="7">
    <source>
        <dbReference type="Proteomes" id="UP000193498"/>
    </source>
</evidence>
<sequence>MAILRRAHHESLTVEENKEALLASQTVIGGFNGKYISYLHTILAYSAFLVALVVGCQTHYYKIVENEYFGYPEEWFPSVSATIGDRYPARAIFQLFIAATATPRFLLLFLWYFVTARRNGVSATFKKVLLFIGVVRTLSCGVFVYVTSSDDHMIHDIGMIIYILCTFPYMFGTIYASSSSLLSSNHTVALKAKRIRKIICGLFICTLGPLIHYFIKHKVDKVPGAYTIYAFFEWSLIMYDVAFDAVSMYDFQTLHIQILDANTVNEQDFDGAYSTVEKSEFKKDAVSSQFACLTEMIYFSADVYLGFVFWSMLTALPLLIWYFPLWDMGISGYEAFLFITLLPVVLGFSFVRNLMRSYRGFFHLISLIGVASYLWPTPTDRLAYAAIGCGISLTTWAATWYEEYDKNGRLDRDIASLSLGLILHNVVKAMWKSNNPIWPIMRFENGGANATGIFIGVLACIALIARDFATKQRAQKQPVNANPNVCWSGVSVGLGAIFFILHSMLSDSAIISRWIARGYSHHQPAPVPWGALVIAALAIGYVLSRRAFVTSYAWWAFGTSSVLGLYYISETPGFIAGLCFAVYTMSIFPSFIRSISVCPIGRTVFVSMLTYNILDLMHVWVVAYAFVPGGPYLREATHIILFVMMGLIGVGLKSLPPVDEKYNKKSSSPVYKSRQRLVNWKLIGLVIAGIFTYISRIPLEKPQPYHSEEKIMTAGIWTIHFALDNDMWASEVRMRDAIRELELDVIGLLESDTQRIIMGNRDLTQSLAEELNMYADYGPGPTGHTWGCTMLSKFPIVNSTHHLLPSPVGELACAIHATLDVYGKHVDVIVSHNGQEEDPLDRKLQTTEIARIMRESPNPFVFLGYVVTTPHVGNYHILMEDGNVNDIDPTDDDRWCEYIAFRGVKRVGYARISHGGITDTEIQSGKFQIVDEADLPKDNYKRIPESEVPAGQRYPQQFYGEGVRNHRYHVFNEPRYFN</sequence>
<dbReference type="Gene3D" id="3.60.10.10">
    <property type="entry name" value="Endonuclease/exonuclease/phosphatase"/>
    <property type="match status" value="1"/>
</dbReference>
<keyword evidence="7" id="KW-1185">Reference proteome</keyword>
<feature type="transmembrane region" description="Helical" evidence="1">
    <location>
        <begin position="413"/>
        <end position="431"/>
    </location>
</feature>
<feature type="transmembrane region" description="Helical" evidence="1">
    <location>
        <begin position="574"/>
        <end position="592"/>
    </location>
</feature>
<dbReference type="EMBL" id="MCFE01000072">
    <property type="protein sequence ID" value="ORY01229.1"/>
    <property type="molecule type" value="Genomic_DNA"/>
</dbReference>
<dbReference type="SUPFAM" id="SSF56219">
    <property type="entry name" value="DNase I-like"/>
    <property type="match status" value="1"/>
</dbReference>
<dbReference type="Pfam" id="PF23021">
    <property type="entry name" value="6TM_2nd_PGAP2IP"/>
    <property type="match status" value="1"/>
</dbReference>
<proteinExistence type="predicted"/>
<keyword evidence="1" id="KW-1133">Transmembrane helix</keyword>
<dbReference type="Pfam" id="PF10277">
    <property type="entry name" value="Frag1"/>
    <property type="match status" value="1"/>
</dbReference>
<organism evidence="6 7">
    <name type="scientific">Basidiobolus meristosporus CBS 931.73</name>
    <dbReference type="NCBI Taxonomy" id="1314790"/>
    <lineage>
        <taxon>Eukaryota</taxon>
        <taxon>Fungi</taxon>
        <taxon>Fungi incertae sedis</taxon>
        <taxon>Zoopagomycota</taxon>
        <taxon>Entomophthoromycotina</taxon>
        <taxon>Basidiobolomycetes</taxon>
        <taxon>Basidiobolales</taxon>
        <taxon>Basidiobolaceae</taxon>
        <taxon>Basidiobolus</taxon>
    </lineage>
</organism>
<feature type="transmembrane region" description="Helical" evidence="1">
    <location>
        <begin position="91"/>
        <end position="116"/>
    </location>
</feature>
<dbReference type="FunCoup" id="A0A1Y1YTE2">
    <property type="interactions" value="267"/>
</dbReference>